<proteinExistence type="predicted"/>
<comment type="caution">
    <text evidence="7">The sequence shown here is derived from an EMBL/GenBank/DDBJ whole genome shotgun (WGS) entry which is preliminary data.</text>
</comment>
<feature type="region of interest" description="Disordered" evidence="5">
    <location>
        <begin position="348"/>
        <end position="392"/>
    </location>
</feature>
<keyword evidence="2 4" id="KW-0560">Oxidoreductase</keyword>
<keyword evidence="8" id="KW-1185">Reference proteome</keyword>
<keyword evidence="4 7" id="KW-0670">Pyruvate</keyword>
<dbReference type="Pfam" id="PF00676">
    <property type="entry name" value="E1_dh"/>
    <property type="match status" value="1"/>
</dbReference>
<feature type="domain" description="Dehydrogenase E1 component" evidence="6">
    <location>
        <begin position="41"/>
        <end position="325"/>
    </location>
</feature>
<dbReference type="PANTHER" id="PTHR43380:SF1">
    <property type="entry name" value="2-OXOISOVALERATE DEHYDROGENASE SUBUNIT ALPHA, MITOCHONDRIAL"/>
    <property type="match status" value="1"/>
</dbReference>
<organism evidence="7 8">
    <name type="scientific">Minwuia thermotolerans</name>
    <dbReference type="NCBI Taxonomy" id="2056226"/>
    <lineage>
        <taxon>Bacteria</taxon>
        <taxon>Pseudomonadati</taxon>
        <taxon>Pseudomonadota</taxon>
        <taxon>Alphaproteobacteria</taxon>
        <taxon>Minwuiales</taxon>
        <taxon>Minwuiaceae</taxon>
        <taxon>Minwuia</taxon>
    </lineage>
</organism>
<dbReference type="NCBIfam" id="TIGR03181">
    <property type="entry name" value="PDH_E1_alph_x"/>
    <property type="match status" value="1"/>
</dbReference>
<dbReference type="Proteomes" id="UP000229498">
    <property type="component" value="Unassembled WGS sequence"/>
</dbReference>
<evidence type="ECO:0000313" key="8">
    <source>
        <dbReference type="Proteomes" id="UP000229498"/>
    </source>
</evidence>
<evidence type="ECO:0000256" key="4">
    <source>
        <dbReference type="RuleBase" id="RU366007"/>
    </source>
</evidence>
<evidence type="ECO:0000313" key="7">
    <source>
        <dbReference type="EMBL" id="PJK28303.1"/>
    </source>
</evidence>
<dbReference type="InterPro" id="IPR001017">
    <property type="entry name" value="DH_E1"/>
</dbReference>
<dbReference type="EC" id="1.2.4.1" evidence="4"/>
<dbReference type="RefSeq" id="WP_109794750.1">
    <property type="nucleotide sequence ID" value="NZ_PHIG01000047.1"/>
</dbReference>
<sequence>MTREPVDYGDEIPFISVLDENGDIDDDLMPDLGPEVVLKGYRTMLKARRFDERRLKLQRSGRIGTFAPVVGQEASQIGTISTLRKDDWFVPSYRETAAGFWRGLDPADILVFDAGYNEGISIPDDARDLPNAVPVGTQMLQAAGIAHAGRLRGEDAIAMTYFGDGATSQGDFHEALNFAAVYSAPVVFVCQNNQYAISVPREKQTASKTLAQKAVANGLPAVQVDGNDLFAAYTAARDAVKRAREDGQPGMIECVTYRIEMHTTADDPTRYREDDEVEAWRERDPLDRLGDYLRDRDALDDGKLEKMEKEIEAEIADAWERAEARIEELEGTDPMFAHIYAEPTQELERQRKAMARRAPQEVHAGEDSEAEEDAENGKDEDQVEGDGEKDDG</sequence>
<reference evidence="7 8" key="1">
    <citation type="submission" date="2017-11" db="EMBL/GenBank/DDBJ databases">
        <title>Draft genome sequence of Rhizobiales bacterium SY3-13.</title>
        <authorList>
            <person name="Sun C."/>
        </authorList>
    </citation>
    <scope>NUCLEOTIDE SEQUENCE [LARGE SCALE GENOMIC DNA]</scope>
    <source>
        <strain evidence="7 8">SY3-13</strain>
    </source>
</reference>
<comment type="catalytic activity">
    <reaction evidence="4">
        <text>N(6)-[(R)-lipoyl]-L-lysyl-[protein] + pyruvate + H(+) = N(6)-[(R)-S(8)-acetyldihydrolipoyl]-L-lysyl-[protein] + CO2</text>
        <dbReference type="Rhea" id="RHEA:19189"/>
        <dbReference type="Rhea" id="RHEA-COMP:10474"/>
        <dbReference type="Rhea" id="RHEA-COMP:10478"/>
        <dbReference type="ChEBI" id="CHEBI:15361"/>
        <dbReference type="ChEBI" id="CHEBI:15378"/>
        <dbReference type="ChEBI" id="CHEBI:16526"/>
        <dbReference type="ChEBI" id="CHEBI:83099"/>
        <dbReference type="ChEBI" id="CHEBI:83111"/>
        <dbReference type="EC" id="1.2.4.1"/>
    </reaction>
</comment>
<dbReference type="InterPro" id="IPR017596">
    <property type="entry name" value="PdhA/BkdA"/>
</dbReference>
<keyword evidence="3 4" id="KW-0786">Thiamine pyrophosphate</keyword>
<name>A0A2M9FXW5_9PROT</name>
<protein>
    <recommendedName>
        <fullName evidence="4">Pyruvate dehydrogenase E1 component subunit alpha</fullName>
        <ecNumber evidence="4">1.2.4.1</ecNumber>
    </recommendedName>
</protein>
<accession>A0A2M9FXW5</accession>
<comment type="subunit">
    <text evidence="4">Heterodimer of an alpha and a beta chain.</text>
</comment>
<evidence type="ECO:0000256" key="1">
    <source>
        <dbReference type="ARBA" id="ARBA00001964"/>
    </source>
</evidence>
<comment type="cofactor">
    <cofactor evidence="1 4">
        <name>thiamine diphosphate</name>
        <dbReference type="ChEBI" id="CHEBI:58937"/>
    </cofactor>
</comment>
<feature type="compositionally biased region" description="Acidic residues" evidence="5">
    <location>
        <begin position="381"/>
        <end position="392"/>
    </location>
</feature>
<gene>
    <name evidence="7" type="primary">pdhA</name>
    <name evidence="7" type="ORF">CVT23_18190</name>
</gene>
<dbReference type="GO" id="GO:0009083">
    <property type="term" value="P:branched-chain amino acid catabolic process"/>
    <property type="evidence" value="ECO:0007669"/>
    <property type="project" value="TreeGrafter"/>
</dbReference>
<evidence type="ECO:0000256" key="5">
    <source>
        <dbReference type="SAM" id="MobiDB-lite"/>
    </source>
</evidence>
<dbReference type="CDD" id="cd02000">
    <property type="entry name" value="TPP_E1_PDC_ADC_BCADC"/>
    <property type="match status" value="1"/>
</dbReference>
<dbReference type="SUPFAM" id="SSF52518">
    <property type="entry name" value="Thiamin diphosphate-binding fold (THDP-binding)"/>
    <property type="match status" value="1"/>
</dbReference>
<evidence type="ECO:0000256" key="3">
    <source>
        <dbReference type="ARBA" id="ARBA00023052"/>
    </source>
</evidence>
<evidence type="ECO:0000259" key="6">
    <source>
        <dbReference type="Pfam" id="PF00676"/>
    </source>
</evidence>
<dbReference type="OrthoDB" id="9766715at2"/>
<dbReference type="EMBL" id="PHIG01000047">
    <property type="protein sequence ID" value="PJK28303.1"/>
    <property type="molecule type" value="Genomic_DNA"/>
</dbReference>
<dbReference type="AlphaFoldDB" id="A0A2M9FXW5"/>
<dbReference type="Gene3D" id="3.40.50.970">
    <property type="match status" value="1"/>
</dbReference>
<dbReference type="GO" id="GO:0004739">
    <property type="term" value="F:pyruvate dehydrogenase (acetyl-transferring) activity"/>
    <property type="evidence" value="ECO:0007669"/>
    <property type="project" value="UniProtKB-UniRule"/>
</dbReference>
<evidence type="ECO:0000256" key="2">
    <source>
        <dbReference type="ARBA" id="ARBA00023002"/>
    </source>
</evidence>
<dbReference type="InterPro" id="IPR029061">
    <property type="entry name" value="THDP-binding"/>
</dbReference>
<dbReference type="PANTHER" id="PTHR43380">
    <property type="entry name" value="2-OXOISOVALERATE DEHYDROGENASE SUBUNIT ALPHA, MITOCHONDRIAL"/>
    <property type="match status" value="1"/>
</dbReference>
<comment type="function">
    <text evidence="4">The pyruvate dehydrogenase complex catalyzes the overall conversion of pyruvate to acetyl-CoA and CO(2). It contains multiple copies of three enzymatic components: pyruvate dehydrogenase (E1), dihydrolipoamide acetyltransferase (E2) and lipoamide dehydrogenase (E3).</text>
</comment>
<dbReference type="InterPro" id="IPR050771">
    <property type="entry name" value="Alpha-ketoacid_DH_E1_comp"/>
</dbReference>